<gene>
    <name evidence="1" type="ORF">ACFSPV_33080</name>
</gene>
<comment type="caution">
    <text evidence="1">The sequence shown here is derived from an EMBL/GenBank/DDBJ whole genome shotgun (WGS) entry which is preliminary data.</text>
</comment>
<evidence type="ECO:0000313" key="2">
    <source>
        <dbReference type="Proteomes" id="UP001597287"/>
    </source>
</evidence>
<organism evidence="1 2">
    <name type="scientific">Delftia deserti</name>
    <dbReference type="NCBI Taxonomy" id="1651218"/>
    <lineage>
        <taxon>Bacteria</taxon>
        <taxon>Pseudomonadati</taxon>
        <taxon>Pseudomonadota</taxon>
        <taxon>Betaproteobacteria</taxon>
        <taxon>Burkholderiales</taxon>
        <taxon>Comamonadaceae</taxon>
        <taxon>Delftia</taxon>
    </lineage>
</organism>
<keyword evidence="2" id="KW-1185">Reference proteome</keyword>
<feature type="non-terminal residue" evidence="1">
    <location>
        <position position="1"/>
    </location>
</feature>
<accession>A0ABW5F0X5</accession>
<reference evidence="2" key="1">
    <citation type="journal article" date="2019" name="Int. J. Syst. Evol. Microbiol.">
        <title>The Global Catalogue of Microorganisms (GCM) 10K type strain sequencing project: providing services to taxonomists for standard genome sequencing and annotation.</title>
        <authorList>
            <consortium name="The Broad Institute Genomics Platform"/>
            <consortium name="The Broad Institute Genome Sequencing Center for Infectious Disease"/>
            <person name="Wu L."/>
            <person name="Ma J."/>
        </authorList>
    </citation>
    <scope>NUCLEOTIDE SEQUENCE [LARGE SCALE GENOMIC DNA]</scope>
    <source>
        <strain evidence="2">CCUG 62793</strain>
    </source>
</reference>
<dbReference type="EMBL" id="JBHUIG010000078">
    <property type="protein sequence ID" value="MFD2323526.1"/>
    <property type="molecule type" value="Genomic_DNA"/>
</dbReference>
<proteinExistence type="predicted"/>
<sequence length="70" mass="7485">VHAALLDANPYAYFELAYTRQTGWMAWITDKPMYGAQLINPDRKVLARGQGDTAAAACAAAAQAKEGGDQ</sequence>
<evidence type="ECO:0000313" key="1">
    <source>
        <dbReference type="EMBL" id="MFD2323526.1"/>
    </source>
</evidence>
<dbReference type="RefSeq" id="WP_386849700.1">
    <property type="nucleotide sequence ID" value="NZ_JBHUIG010000078.1"/>
</dbReference>
<name>A0ABW5F0X5_9BURK</name>
<protein>
    <submittedName>
        <fullName evidence="1">Uncharacterized protein</fullName>
    </submittedName>
</protein>
<dbReference type="Proteomes" id="UP001597287">
    <property type="component" value="Unassembled WGS sequence"/>
</dbReference>